<accession>A0A423SQ79</accession>
<evidence type="ECO:0000313" key="3">
    <source>
        <dbReference type="Proteomes" id="UP000283509"/>
    </source>
</evidence>
<gene>
    <name evidence="2" type="ORF">C7M84_015605</name>
</gene>
<protein>
    <submittedName>
        <fullName evidence="2">Uncharacterized protein</fullName>
    </submittedName>
</protein>
<feature type="compositionally biased region" description="Low complexity" evidence="1">
    <location>
        <begin position="435"/>
        <end position="459"/>
    </location>
</feature>
<evidence type="ECO:0000313" key="2">
    <source>
        <dbReference type="EMBL" id="ROT66376.1"/>
    </source>
</evidence>
<evidence type="ECO:0000256" key="1">
    <source>
        <dbReference type="SAM" id="MobiDB-lite"/>
    </source>
</evidence>
<dbReference type="EMBL" id="QCYY01002946">
    <property type="protein sequence ID" value="ROT66376.1"/>
    <property type="molecule type" value="Genomic_DNA"/>
</dbReference>
<feature type="compositionally biased region" description="Basic residues" evidence="1">
    <location>
        <begin position="407"/>
        <end position="416"/>
    </location>
</feature>
<sequence length="486" mass="52973">MSHFVRASLTLDALDQAGRALRAEAHIMSLLDSLERRASFFHWSYPEVGGDGRCWVRVHATDRERHPCSTSHVRKHPALYPLLYPDLYPTGPPGPLAQRLQCDMTEFSLMDFDSALDSAPFVDETTPMCFEVRVTLAPASADRHSSEARAFLWHGGQARPVSGAVRSQLNGFFNYADVRDPTNADYPVFKLFLRALKYDITAVEGQSPLLRIGASCSEALEDLSKGKLKDSPSKGQAPPTAKEVGLSDLASIPHPVPNVCFPDLGQDVFLGRGNAYRVALRDQARLMDGQTRLVAPEPFYKRPEVKANNPLGNDYFNTYLSNDTSKFLTIAFQEPTGMFAEGAHSQLVGAARMERVDESGQYYVHALPFTVAHYDAYIVRSHVAAYRDANFGIMLYARVAHAFRKKRLGGSPRARRTTAPSSGGAPRPSTCGRWPASSPSAPAASRGTASTPSSPGTSAARDEPRAASRPGPGASPGRARGKAVRR</sequence>
<keyword evidence="3" id="KW-1185">Reference proteome</keyword>
<proteinExistence type="predicted"/>
<dbReference type="AlphaFoldDB" id="A0A423SQ79"/>
<feature type="compositionally biased region" description="Low complexity" evidence="1">
    <location>
        <begin position="467"/>
        <end position="478"/>
    </location>
</feature>
<organism evidence="2 3">
    <name type="scientific">Penaeus vannamei</name>
    <name type="common">Whiteleg shrimp</name>
    <name type="synonym">Litopenaeus vannamei</name>
    <dbReference type="NCBI Taxonomy" id="6689"/>
    <lineage>
        <taxon>Eukaryota</taxon>
        <taxon>Metazoa</taxon>
        <taxon>Ecdysozoa</taxon>
        <taxon>Arthropoda</taxon>
        <taxon>Crustacea</taxon>
        <taxon>Multicrustacea</taxon>
        <taxon>Malacostraca</taxon>
        <taxon>Eumalacostraca</taxon>
        <taxon>Eucarida</taxon>
        <taxon>Decapoda</taxon>
        <taxon>Dendrobranchiata</taxon>
        <taxon>Penaeoidea</taxon>
        <taxon>Penaeidae</taxon>
        <taxon>Penaeus</taxon>
    </lineage>
</organism>
<reference evidence="2 3" key="1">
    <citation type="submission" date="2018-04" db="EMBL/GenBank/DDBJ databases">
        <authorList>
            <person name="Zhang X."/>
            <person name="Yuan J."/>
            <person name="Li F."/>
            <person name="Xiang J."/>
        </authorList>
    </citation>
    <scope>NUCLEOTIDE SEQUENCE [LARGE SCALE GENOMIC DNA]</scope>
    <source>
        <tissue evidence="2">Muscle</tissue>
    </source>
</reference>
<comment type="caution">
    <text evidence="2">The sequence shown here is derived from an EMBL/GenBank/DDBJ whole genome shotgun (WGS) entry which is preliminary data.</text>
</comment>
<feature type="region of interest" description="Disordered" evidence="1">
    <location>
        <begin position="407"/>
        <end position="486"/>
    </location>
</feature>
<reference evidence="2 3" key="2">
    <citation type="submission" date="2019-01" db="EMBL/GenBank/DDBJ databases">
        <title>The decoding of complex shrimp genome reveals the adaptation for benthos swimmer, frequently molting mechanism and breeding impact on genome.</title>
        <authorList>
            <person name="Sun Y."/>
            <person name="Gao Y."/>
            <person name="Yu Y."/>
        </authorList>
    </citation>
    <scope>NUCLEOTIDE SEQUENCE [LARGE SCALE GENOMIC DNA]</scope>
    <source>
        <tissue evidence="2">Muscle</tissue>
    </source>
</reference>
<name>A0A423SQ79_PENVA</name>
<dbReference type="Proteomes" id="UP000283509">
    <property type="component" value="Unassembled WGS sequence"/>
</dbReference>